<feature type="non-terminal residue" evidence="2">
    <location>
        <position position="1"/>
    </location>
</feature>
<dbReference type="InterPro" id="IPR051266">
    <property type="entry name" value="CLCR"/>
</dbReference>
<dbReference type="PANTHER" id="PTHR10579:SF129">
    <property type="entry name" value="OS01G0640200 PROTEIN"/>
    <property type="match status" value="1"/>
</dbReference>
<dbReference type="PROSITE" id="PS50234">
    <property type="entry name" value="VWFA"/>
    <property type="match status" value="1"/>
</dbReference>
<dbReference type="InterPro" id="IPR036465">
    <property type="entry name" value="vWFA_dom_sf"/>
</dbReference>
<accession>A0A2P5BC96</accession>
<dbReference type="Pfam" id="PF00092">
    <property type="entry name" value="VWA"/>
    <property type="match status" value="1"/>
</dbReference>
<dbReference type="SMART" id="SM00327">
    <property type="entry name" value="VWA"/>
    <property type="match status" value="1"/>
</dbReference>
<protein>
    <submittedName>
        <fullName evidence="2">von Willebrand factor, type A</fullName>
    </submittedName>
</protein>
<name>A0A2P5BC96_PARAD</name>
<dbReference type="Proteomes" id="UP000237105">
    <property type="component" value="Unassembled WGS sequence"/>
</dbReference>
<dbReference type="InterPro" id="IPR002035">
    <property type="entry name" value="VWF_A"/>
</dbReference>
<reference evidence="3" key="1">
    <citation type="submission" date="2016-06" db="EMBL/GenBank/DDBJ databases">
        <title>Parallel loss of symbiosis genes in relatives of nitrogen-fixing non-legume Parasponia.</title>
        <authorList>
            <person name="Van Velzen R."/>
            <person name="Holmer R."/>
            <person name="Bu F."/>
            <person name="Rutten L."/>
            <person name="Van Zeijl A."/>
            <person name="Liu W."/>
            <person name="Santuari L."/>
            <person name="Cao Q."/>
            <person name="Sharma T."/>
            <person name="Shen D."/>
            <person name="Roswanjaya Y."/>
            <person name="Wardhani T."/>
            <person name="Kalhor M.S."/>
            <person name="Jansen J."/>
            <person name="Van den Hoogen J."/>
            <person name="Gungor B."/>
            <person name="Hartog M."/>
            <person name="Hontelez J."/>
            <person name="Verver J."/>
            <person name="Yang W.-C."/>
            <person name="Schijlen E."/>
            <person name="Repin R."/>
            <person name="Schilthuizen M."/>
            <person name="Schranz E."/>
            <person name="Heidstra R."/>
            <person name="Miyata K."/>
            <person name="Fedorova E."/>
            <person name="Kohlen W."/>
            <person name="Bisseling T."/>
            <person name="Smit S."/>
            <person name="Geurts R."/>
        </authorList>
    </citation>
    <scope>NUCLEOTIDE SEQUENCE [LARGE SCALE GENOMIC DNA]</scope>
    <source>
        <strain evidence="3">cv. WU1-14</strain>
    </source>
</reference>
<evidence type="ECO:0000259" key="1">
    <source>
        <dbReference type="PROSITE" id="PS50234"/>
    </source>
</evidence>
<dbReference type="InterPro" id="IPR032838">
    <property type="entry name" value="Vwaint_dom"/>
</dbReference>
<keyword evidence="3" id="KW-1185">Reference proteome</keyword>
<organism evidence="2 3">
    <name type="scientific">Parasponia andersonii</name>
    <name type="common">Sponia andersonii</name>
    <dbReference type="NCBI Taxonomy" id="3476"/>
    <lineage>
        <taxon>Eukaryota</taxon>
        <taxon>Viridiplantae</taxon>
        <taxon>Streptophyta</taxon>
        <taxon>Embryophyta</taxon>
        <taxon>Tracheophyta</taxon>
        <taxon>Spermatophyta</taxon>
        <taxon>Magnoliopsida</taxon>
        <taxon>eudicotyledons</taxon>
        <taxon>Gunneridae</taxon>
        <taxon>Pentapetalae</taxon>
        <taxon>rosids</taxon>
        <taxon>fabids</taxon>
        <taxon>Rosales</taxon>
        <taxon>Cannabaceae</taxon>
        <taxon>Parasponia</taxon>
    </lineage>
</organism>
<dbReference type="Pfam" id="PF14624">
    <property type="entry name" value="Vwaint"/>
    <property type="match status" value="1"/>
</dbReference>
<feature type="domain" description="VWFA" evidence="1">
    <location>
        <begin position="71"/>
        <end position="240"/>
    </location>
</feature>
<proteinExistence type="predicted"/>
<dbReference type="EMBL" id="JXTB01000312">
    <property type="protein sequence ID" value="PON46391.1"/>
    <property type="molecule type" value="Genomic_DNA"/>
</dbReference>
<evidence type="ECO:0000313" key="2">
    <source>
        <dbReference type="EMBL" id="PON46391.1"/>
    </source>
</evidence>
<gene>
    <name evidence="2" type="ORF">PanWU01x14_251960</name>
</gene>
<dbReference type="AlphaFoldDB" id="A0A2P5BC96"/>
<dbReference type="Gene3D" id="3.40.50.410">
    <property type="entry name" value="von Willebrand factor, type A domain"/>
    <property type="match status" value="1"/>
</dbReference>
<dbReference type="OrthoDB" id="687730at2759"/>
<dbReference type="PANTHER" id="PTHR10579">
    <property type="entry name" value="CALCIUM-ACTIVATED CHLORIDE CHANNEL REGULATOR"/>
    <property type="match status" value="1"/>
</dbReference>
<evidence type="ECO:0000313" key="3">
    <source>
        <dbReference type="Proteomes" id="UP000237105"/>
    </source>
</evidence>
<sequence>ICVSLLLAKMSFTDDENIVTQDISSDGKAELAGRVKVDIKNDPNAPLEKSKFIVMLKLTGAGFSKARPGLDLVMVLDISPSMLGEDKFGKMKIAAKFVIKKLSPIDRLSIVTFDDDAERLFRLSVVTKESQKKFEDQVQALVVRCCTNIIAGLETGVKVLNERSVTTRRVAAIMLMSDGYHNRAGDPSKFVVKNYPVYTFGFGADHNPKVLNAIACNSLGGTFSEVRDPDNLSLAFSQCVAGPLTVVAEDLTLTITQDESTIKEVSAGNYTKPEDIEDGSVTILFGDLYDKEIRNITVTLCLPEITSERRSNVLNIQYTYRVGGKLFPADPLSVLINRTKKYVKRVIYELMIEEKRYWITQMITIAIVAAEDNNLEVAKKKLNEAQTLIDKVDFPNPLTEMLKVEVQQLLTLLKTEQTYKARGRSFALSSETSHNRQRYATRGDTGVRLYSTPRMDKYLKEAKLFVENPNNPLPTADENEKEELAADPLGPIAGALSYHIWTAIRSLMAIDDIINKSH</sequence>
<dbReference type="SUPFAM" id="SSF53300">
    <property type="entry name" value="vWA-like"/>
    <property type="match status" value="1"/>
</dbReference>
<comment type="caution">
    <text evidence="2">The sequence shown here is derived from an EMBL/GenBank/DDBJ whole genome shotgun (WGS) entry which is preliminary data.</text>
</comment>